<dbReference type="CDD" id="cd13631">
    <property type="entry name" value="PBP2_Ct-PDT_like"/>
    <property type="match status" value="1"/>
</dbReference>
<dbReference type="PIRSF" id="PIRSF001500">
    <property type="entry name" value="Chor_mut_pdt_Ppr"/>
    <property type="match status" value="1"/>
</dbReference>
<evidence type="ECO:0000256" key="14">
    <source>
        <dbReference type="ARBA" id="ARBA00023268"/>
    </source>
</evidence>
<gene>
    <name evidence="20" type="primary">pheA_14</name>
    <name evidence="20" type="ORF">SDC9_47128</name>
</gene>
<dbReference type="InterPro" id="IPR002912">
    <property type="entry name" value="ACT_dom"/>
</dbReference>
<dbReference type="GO" id="GO:0046417">
    <property type="term" value="P:chorismate metabolic process"/>
    <property type="evidence" value="ECO:0007669"/>
    <property type="project" value="InterPro"/>
</dbReference>
<evidence type="ECO:0000256" key="9">
    <source>
        <dbReference type="ARBA" id="ARBA00022605"/>
    </source>
</evidence>
<dbReference type="InterPro" id="IPR036263">
    <property type="entry name" value="Chorismate_II_sf"/>
</dbReference>
<keyword evidence="10" id="KW-0057">Aromatic amino acid biosynthesis</keyword>
<dbReference type="GO" id="GO:0009094">
    <property type="term" value="P:L-phenylalanine biosynthetic process"/>
    <property type="evidence" value="ECO:0007669"/>
    <property type="project" value="UniProtKB-UniPathway"/>
</dbReference>
<comment type="function">
    <text evidence="2">Catalyzes the Claisen rearrangement of chorismate to prephenate and the decarboxylation/dehydration of prephenate to phenylpyruvate.</text>
</comment>
<keyword evidence="13" id="KW-0456">Lyase</keyword>
<dbReference type="SMART" id="SM00830">
    <property type="entry name" value="CM_2"/>
    <property type="match status" value="1"/>
</dbReference>
<dbReference type="SUPFAM" id="SSF53850">
    <property type="entry name" value="Periplasmic binding protein-like II"/>
    <property type="match status" value="1"/>
</dbReference>
<dbReference type="GO" id="GO:0004106">
    <property type="term" value="F:chorismate mutase activity"/>
    <property type="evidence" value="ECO:0007669"/>
    <property type="project" value="UniProtKB-EC"/>
</dbReference>
<dbReference type="Gene3D" id="3.30.70.260">
    <property type="match status" value="1"/>
</dbReference>
<dbReference type="EMBL" id="VSSQ01000760">
    <property type="protein sequence ID" value="MPM00895.1"/>
    <property type="molecule type" value="Genomic_DNA"/>
</dbReference>
<evidence type="ECO:0000256" key="15">
    <source>
        <dbReference type="ARBA" id="ARBA00031175"/>
    </source>
</evidence>
<dbReference type="InterPro" id="IPR036979">
    <property type="entry name" value="CM_dom_sf"/>
</dbReference>
<comment type="subcellular location">
    <subcellularLocation>
        <location evidence="3">Cytoplasm</location>
    </subcellularLocation>
</comment>
<dbReference type="GO" id="GO:0004664">
    <property type="term" value="F:prephenate dehydratase activity"/>
    <property type="evidence" value="ECO:0007669"/>
    <property type="project" value="UniProtKB-EC"/>
</dbReference>
<keyword evidence="12" id="KW-0413">Isomerase</keyword>
<name>A0A644WAP6_9ZZZZ</name>
<keyword evidence="14" id="KW-0511">Multifunctional enzyme</keyword>
<protein>
    <recommendedName>
        <fullName evidence="7">Bifunctional chorismate mutase/prephenate dehydratase</fullName>
        <ecNumber evidence="6">4.2.1.51</ecNumber>
    </recommendedName>
    <alternativeName>
        <fullName evidence="16">Chorismate mutase-prephenate dehydratase</fullName>
    </alternativeName>
    <alternativeName>
        <fullName evidence="15">p-protein</fullName>
    </alternativeName>
</protein>
<evidence type="ECO:0000256" key="5">
    <source>
        <dbReference type="ARBA" id="ARBA00004817"/>
    </source>
</evidence>
<comment type="pathway">
    <text evidence="4">Amino-acid biosynthesis; L-phenylalanine biosynthesis; phenylpyruvate from prephenate: step 1/1.</text>
</comment>
<comment type="pathway">
    <text evidence="5">Metabolic intermediate biosynthesis; prephenate biosynthesis; prephenate from chorismate: step 1/1.</text>
</comment>
<evidence type="ECO:0000256" key="1">
    <source>
        <dbReference type="ARBA" id="ARBA00000824"/>
    </source>
</evidence>
<dbReference type="InterPro" id="IPR002701">
    <property type="entry name" value="CM_II_prokaryot"/>
</dbReference>
<dbReference type="SUPFAM" id="SSF48600">
    <property type="entry name" value="Chorismate mutase II"/>
    <property type="match status" value="1"/>
</dbReference>
<evidence type="ECO:0000256" key="13">
    <source>
        <dbReference type="ARBA" id="ARBA00023239"/>
    </source>
</evidence>
<evidence type="ECO:0000256" key="16">
    <source>
        <dbReference type="ARBA" id="ARBA00031520"/>
    </source>
</evidence>
<evidence type="ECO:0000256" key="6">
    <source>
        <dbReference type="ARBA" id="ARBA00013147"/>
    </source>
</evidence>
<reference evidence="20" key="1">
    <citation type="submission" date="2019-08" db="EMBL/GenBank/DDBJ databases">
        <authorList>
            <person name="Kucharzyk K."/>
            <person name="Murdoch R.W."/>
            <person name="Higgins S."/>
            <person name="Loffler F."/>
        </authorList>
    </citation>
    <scope>NUCLEOTIDE SEQUENCE</scope>
</reference>
<dbReference type="GO" id="GO:0005737">
    <property type="term" value="C:cytoplasm"/>
    <property type="evidence" value="ECO:0007669"/>
    <property type="project" value="UniProtKB-SubCell"/>
</dbReference>
<comment type="catalytic activity">
    <reaction evidence="1">
        <text>chorismate = prephenate</text>
        <dbReference type="Rhea" id="RHEA:13897"/>
        <dbReference type="ChEBI" id="CHEBI:29748"/>
        <dbReference type="ChEBI" id="CHEBI:29934"/>
        <dbReference type="EC" id="5.4.99.5"/>
    </reaction>
</comment>
<dbReference type="PANTHER" id="PTHR21022:SF19">
    <property type="entry name" value="PREPHENATE DEHYDRATASE-RELATED"/>
    <property type="match status" value="1"/>
</dbReference>
<feature type="domain" description="Prephenate dehydratase" evidence="18">
    <location>
        <begin position="111"/>
        <end position="288"/>
    </location>
</feature>
<dbReference type="Pfam" id="PF00800">
    <property type="entry name" value="PDT"/>
    <property type="match status" value="1"/>
</dbReference>
<dbReference type="Pfam" id="PF01842">
    <property type="entry name" value="ACT"/>
    <property type="match status" value="1"/>
</dbReference>
<dbReference type="PROSITE" id="PS51171">
    <property type="entry name" value="PREPHENATE_DEHYDR_3"/>
    <property type="match status" value="1"/>
</dbReference>
<dbReference type="PROSITE" id="PS00857">
    <property type="entry name" value="PREPHENATE_DEHYDR_1"/>
    <property type="match status" value="1"/>
</dbReference>
<evidence type="ECO:0000256" key="11">
    <source>
        <dbReference type="ARBA" id="ARBA00023222"/>
    </source>
</evidence>
<proteinExistence type="predicted"/>
<evidence type="ECO:0000313" key="20">
    <source>
        <dbReference type="EMBL" id="MPM00895.1"/>
    </source>
</evidence>
<dbReference type="InterPro" id="IPR018528">
    <property type="entry name" value="Preph_deHydtase_CS"/>
</dbReference>
<evidence type="ECO:0000256" key="12">
    <source>
        <dbReference type="ARBA" id="ARBA00023235"/>
    </source>
</evidence>
<dbReference type="PANTHER" id="PTHR21022">
    <property type="entry name" value="PREPHENATE DEHYDRATASE P PROTEIN"/>
    <property type="match status" value="1"/>
</dbReference>
<dbReference type="InterPro" id="IPR045865">
    <property type="entry name" value="ACT-like_dom_sf"/>
</dbReference>
<dbReference type="EC" id="4.2.1.51" evidence="6"/>
<evidence type="ECO:0000259" key="18">
    <source>
        <dbReference type="PROSITE" id="PS51171"/>
    </source>
</evidence>
<dbReference type="SUPFAM" id="SSF55021">
    <property type="entry name" value="ACT-like"/>
    <property type="match status" value="1"/>
</dbReference>
<evidence type="ECO:0000256" key="8">
    <source>
        <dbReference type="ARBA" id="ARBA00022490"/>
    </source>
</evidence>
<dbReference type="CDD" id="cd04905">
    <property type="entry name" value="ACT_CM-PDT"/>
    <property type="match status" value="1"/>
</dbReference>
<dbReference type="InterPro" id="IPR008242">
    <property type="entry name" value="Chor_mutase/pphenate_deHydtase"/>
</dbReference>
<dbReference type="AlphaFoldDB" id="A0A644WAP6"/>
<dbReference type="UniPathway" id="UPA00120">
    <property type="reaction ID" value="UER00203"/>
</dbReference>
<accession>A0A644WAP6</accession>
<dbReference type="Gene3D" id="1.20.59.10">
    <property type="entry name" value="Chorismate mutase"/>
    <property type="match status" value="1"/>
</dbReference>
<dbReference type="PROSITE" id="PS51671">
    <property type="entry name" value="ACT"/>
    <property type="match status" value="1"/>
</dbReference>
<evidence type="ECO:0000256" key="2">
    <source>
        <dbReference type="ARBA" id="ARBA00002364"/>
    </source>
</evidence>
<feature type="domain" description="Chorismate mutase" evidence="17">
    <location>
        <begin position="1"/>
        <end position="85"/>
    </location>
</feature>
<feature type="domain" description="ACT" evidence="19">
    <location>
        <begin position="300"/>
        <end position="378"/>
    </location>
</feature>
<organism evidence="20">
    <name type="scientific">bioreactor metagenome</name>
    <dbReference type="NCBI Taxonomy" id="1076179"/>
    <lineage>
        <taxon>unclassified sequences</taxon>
        <taxon>metagenomes</taxon>
        <taxon>ecological metagenomes</taxon>
    </lineage>
</organism>
<sequence length="379" mass="41366">MELDELREKIDAVDETMLALFLKRMELSGQVAAYKREHALPLLNKTREREILARVTQNAGELEPYVHQFFTNLFELSKARQGELNAGASRIRALIEQALAAPEVVFPHTGVIACQGIEGSNSQAAADKLFPRGNIVYVKSFEAAFNAVESGLCQFAVLPIENSTNGSVRAVYNLLQKKRFSIVRGTSLCIRHELMAKPGTKTADITEIFSHEQALGQCGRWLATLSGKVKITPCANTALAAKMVAESADPGAAAICSHACAELYGLETLSGDIQDSDNNYTRFICVTKKPAIYAGANRISLILACQNKPGALNEILTKLAAHGVNMSKLESCPVTGGNFEFEFFMELDASVREPGVLPLLEELERISESFLFLGNYSMV</sequence>
<dbReference type="UniPathway" id="UPA00121">
    <property type="reaction ID" value="UER00345"/>
</dbReference>
<evidence type="ECO:0000259" key="19">
    <source>
        <dbReference type="PROSITE" id="PS51671"/>
    </source>
</evidence>
<evidence type="ECO:0000256" key="4">
    <source>
        <dbReference type="ARBA" id="ARBA00004741"/>
    </source>
</evidence>
<dbReference type="Gene3D" id="3.40.190.10">
    <property type="entry name" value="Periplasmic binding protein-like II"/>
    <property type="match status" value="2"/>
</dbReference>
<keyword evidence="11" id="KW-0584">Phenylalanine biosynthesis</keyword>
<keyword evidence="9" id="KW-0028">Amino-acid biosynthesis</keyword>
<dbReference type="PROSITE" id="PS51168">
    <property type="entry name" value="CHORISMATE_MUT_2"/>
    <property type="match status" value="1"/>
</dbReference>
<evidence type="ECO:0000256" key="3">
    <source>
        <dbReference type="ARBA" id="ARBA00004496"/>
    </source>
</evidence>
<comment type="caution">
    <text evidence="20">The sequence shown here is derived from an EMBL/GenBank/DDBJ whole genome shotgun (WGS) entry which is preliminary data.</text>
</comment>
<dbReference type="Pfam" id="PF01817">
    <property type="entry name" value="CM_2"/>
    <property type="match status" value="1"/>
</dbReference>
<dbReference type="InterPro" id="IPR001086">
    <property type="entry name" value="Preph_deHydtase"/>
</dbReference>
<evidence type="ECO:0000256" key="10">
    <source>
        <dbReference type="ARBA" id="ARBA00023141"/>
    </source>
</evidence>
<evidence type="ECO:0000259" key="17">
    <source>
        <dbReference type="PROSITE" id="PS51168"/>
    </source>
</evidence>
<evidence type="ECO:0000256" key="7">
    <source>
        <dbReference type="ARBA" id="ARBA00014401"/>
    </source>
</evidence>
<keyword evidence="8" id="KW-0963">Cytoplasm</keyword>